<evidence type="ECO:0000256" key="1">
    <source>
        <dbReference type="SAM" id="SignalP"/>
    </source>
</evidence>
<reference evidence="2" key="1">
    <citation type="submission" date="2018-01" db="EMBL/GenBank/DDBJ databases">
        <title>An insight into the sialome of Amazonian anophelines.</title>
        <authorList>
            <person name="Ribeiro J.M."/>
            <person name="Scarpassa V."/>
            <person name="Calvo E."/>
        </authorList>
    </citation>
    <scope>NUCLEOTIDE SEQUENCE</scope>
    <source>
        <tissue evidence="2">Salivary glands</tissue>
    </source>
</reference>
<keyword evidence="1" id="KW-0732">Signal</keyword>
<dbReference type="AlphaFoldDB" id="A0A2M3ZWX5"/>
<name>A0A2M3ZWX5_9DIPT</name>
<feature type="chain" id="PRO_5014623644" evidence="1">
    <location>
        <begin position="31"/>
        <end position="75"/>
    </location>
</feature>
<proteinExistence type="predicted"/>
<dbReference type="EMBL" id="GGFM01012260">
    <property type="protein sequence ID" value="MBW33011.1"/>
    <property type="molecule type" value="Transcribed_RNA"/>
</dbReference>
<feature type="signal peptide" evidence="1">
    <location>
        <begin position="1"/>
        <end position="30"/>
    </location>
</feature>
<protein>
    <submittedName>
        <fullName evidence="2">Putative secreted peptide</fullName>
    </submittedName>
</protein>
<evidence type="ECO:0000313" key="2">
    <source>
        <dbReference type="EMBL" id="MBW33011.1"/>
    </source>
</evidence>
<sequence length="75" mass="8153">MAGKRQKETLRITLSLFLAVPLSPRSATEAISSACDGLIGRIPIHLGWNALIRATQTRKLDIEFQFVSEAVSASV</sequence>
<accession>A0A2M3ZWX5</accession>
<organism evidence="2">
    <name type="scientific">Anopheles braziliensis</name>
    <dbReference type="NCBI Taxonomy" id="58242"/>
    <lineage>
        <taxon>Eukaryota</taxon>
        <taxon>Metazoa</taxon>
        <taxon>Ecdysozoa</taxon>
        <taxon>Arthropoda</taxon>
        <taxon>Hexapoda</taxon>
        <taxon>Insecta</taxon>
        <taxon>Pterygota</taxon>
        <taxon>Neoptera</taxon>
        <taxon>Endopterygota</taxon>
        <taxon>Diptera</taxon>
        <taxon>Nematocera</taxon>
        <taxon>Culicoidea</taxon>
        <taxon>Culicidae</taxon>
        <taxon>Anophelinae</taxon>
        <taxon>Anopheles</taxon>
    </lineage>
</organism>